<reference evidence="2" key="2">
    <citation type="journal article" date="2024" name="Plant">
        <title>Genomic evolution and insights into agronomic trait innovations of Sesamum species.</title>
        <authorList>
            <person name="Miao H."/>
            <person name="Wang L."/>
            <person name="Qu L."/>
            <person name="Liu H."/>
            <person name="Sun Y."/>
            <person name="Le M."/>
            <person name="Wang Q."/>
            <person name="Wei S."/>
            <person name="Zheng Y."/>
            <person name="Lin W."/>
            <person name="Duan Y."/>
            <person name="Cao H."/>
            <person name="Xiong S."/>
            <person name="Wang X."/>
            <person name="Wei L."/>
            <person name="Li C."/>
            <person name="Ma Q."/>
            <person name="Ju M."/>
            <person name="Zhao R."/>
            <person name="Li G."/>
            <person name="Mu C."/>
            <person name="Tian Q."/>
            <person name="Mei H."/>
            <person name="Zhang T."/>
            <person name="Gao T."/>
            <person name="Zhang H."/>
        </authorList>
    </citation>
    <scope>NUCLEOTIDE SEQUENCE</scope>
    <source>
        <strain evidence="2">G02</strain>
    </source>
</reference>
<evidence type="ECO:0000259" key="1">
    <source>
        <dbReference type="Pfam" id="PF14111"/>
    </source>
</evidence>
<reference evidence="2" key="1">
    <citation type="submission" date="2020-06" db="EMBL/GenBank/DDBJ databases">
        <authorList>
            <person name="Li T."/>
            <person name="Hu X."/>
            <person name="Zhang T."/>
            <person name="Song X."/>
            <person name="Zhang H."/>
            <person name="Dai N."/>
            <person name="Sheng W."/>
            <person name="Hou X."/>
            <person name="Wei L."/>
        </authorList>
    </citation>
    <scope>NUCLEOTIDE SEQUENCE</scope>
    <source>
        <strain evidence="2">G02</strain>
        <tissue evidence="2">Leaf</tissue>
    </source>
</reference>
<accession>A0AAW2RZU7</accession>
<evidence type="ECO:0000313" key="2">
    <source>
        <dbReference type="EMBL" id="KAL0385613.1"/>
    </source>
</evidence>
<organism evidence="2">
    <name type="scientific">Sesamum radiatum</name>
    <name type="common">Black benniseed</name>
    <dbReference type="NCBI Taxonomy" id="300843"/>
    <lineage>
        <taxon>Eukaryota</taxon>
        <taxon>Viridiplantae</taxon>
        <taxon>Streptophyta</taxon>
        <taxon>Embryophyta</taxon>
        <taxon>Tracheophyta</taxon>
        <taxon>Spermatophyta</taxon>
        <taxon>Magnoliopsida</taxon>
        <taxon>eudicotyledons</taxon>
        <taxon>Gunneridae</taxon>
        <taxon>Pentapetalae</taxon>
        <taxon>asterids</taxon>
        <taxon>lamiids</taxon>
        <taxon>Lamiales</taxon>
        <taxon>Pedaliaceae</taxon>
        <taxon>Sesamum</taxon>
    </lineage>
</organism>
<sequence>MDDEISNLGKKLTLSSEKGNAVVIPLGLWDGETDPEGFCLVERLLSRKSFNFEALHTTLSTAFNPIRGMTVKLIEDNHLLFIFNHQIDRKRVLENAPWAYEKNLLVLNMVGEEENPMKVDLDWCDFHVHIHDLPLGKMNKEMATFIGNQIG</sequence>
<comment type="caution">
    <text evidence="2">The sequence shown here is derived from an EMBL/GenBank/DDBJ whole genome shotgun (WGS) entry which is preliminary data.</text>
</comment>
<name>A0AAW2RZU7_SESRA</name>
<gene>
    <name evidence="2" type="ORF">Sradi_2955600</name>
</gene>
<feature type="domain" description="DUF4283" evidence="1">
    <location>
        <begin position="38"/>
        <end position="108"/>
    </location>
</feature>
<protein>
    <recommendedName>
        <fullName evidence="1">DUF4283 domain-containing protein</fullName>
    </recommendedName>
</protein>
<proteinExistence type="predicted"/>
<dbReference type="InterPro" id="IPR025558">
    <property type="entry name" value="DUF4283"/>
</dbReference>
<dbReference type="Pfam" id="PF14111">
    <property type="entry name" value="DUF4283"/>
    <property type="match status" value="1"/>
</dbReference>
<dbReference type="AlphaFoldDB" id="A0AAW2RZU7"/>
<dbReference type="EMBL" id="JACGWJ010000012">
    <property type="protein sequence ID" value="KAL0385613.1"/>
    <property type="molecule type" value="Genomic_DNA"/>
</dbReference>